<proteinExistence type="predicted"/>
<accession>A0A7W5E5R4</accession>
<gene>
    <name evidence="1" type="ORF">FHS27_006481</name>
</gene>
<dbReference type="Proteomes" id="UP000536179">
    <property type="component" value="Unassembled WGS sequence"/>
</dbReference>
<name>A0A7W5E5R4_9BACT</name>
<reference evidence="1 2" key="1">
    <citation type="submission" date="2020-08" db="EMBL/GenBank/DDBJ databases">
        <title>Genomic Encyclopedia of Type Strains, Phase III (KMG-III): the genomes of soil and plant-associated and newly described type strains.</title>
        <authorList>
            <person name="Whitman W."/>
        </authorList>
    </citation>
    <scope>NUCLEOTIDE SEQUENCE [LARGE SCALE GENOMIC DNA]</scope>
    <source>
        <strain evidence="1 2">CECT 8075</strain>
    </source>
</reference>
<evidence type="ECO:0000313" key="1">
    <source>
        <dbReference type="EMBL" id="MBB3210633.1"/>
    </source>
</evidence>
<dbReference type="AlphaFoldDB" id="A0A7W5E5R4"/>
<dbReference type="RefSeq" id="WP_184310080.1">
    <property type="nucleotide sequence ID" value="NZ_JACHXU010000046.1"/>
</dbReference>
<organism evidence="1 2">
    <name type="scientific">Aporhodopirellula rubra</name>
    <dbReference type="NCBI Taxonomy" id="980271"/>
    <lineage>
        <taxon>Bacteria</taxon>
        <taxon>Pseudomonadati</taxon>
        <taxon>Planctomycetota</taxon>
        <taxon>Planctomycetia</taxon>
        <taxon>Pirellulales</taxon>
        <taxon>Pirellulaceae</taxon>
        <taxon>Aporhodopirellula</taxon>
    </lineage>
</organism>
<dbReference type="EMBL" id="JACHXU010000046">
    <property type="protein sequence ID" value="MBB3210633.1"/>
    <property type="molecule type" value="Genomic_DNA"/>
</dbReference>
<keyword evidence="2" id="KW-1185">Reference proteome</keyword>
<evidence type="ECO:0000313" key="2">
    <source>
        <dbReference type="Proteomes" id="UP000536179"/>
    </source>
</evidence>
<comment type="caution">
    <text evidence="1">The sequence shown here is derived from an EMBL/GenBank/DDBJ whole genome shotgun (WGS) entry which is preliminary data.</text>
</comment>
<sequence length="182" mass="19146">MALPEHLIPVVTRIEALVVSAPPSPWRLTVQSGIGGLTDVGFGPDTDLLLVVSSQGRGVFDCTTGERVARDGDVETDFHDASRMLADGVGPLDGISVPMAGLNGGGLSGGTSDGWTVDDFTLEWPHHTLLLNGPFSWPYDINGQLWKLGAESELRAFGFSTTGLSLVIATSSDVIAWSRPSA</sequence>
<protein>
    <submittedName>
        <fullName evidence="1">Uncharacterized protein</fullName>
    </submittedName>
</protein>